<dbReference type="Gene3D" id="2.60.120.260">
    <property type="entry name" value="Galactose-binding domain-like"/>
    <property type="match status" value="1"/>
</dbReference>
<evidence type="ECO:0000313" key="5">
    <source>
        <dbReference type="EMBL" id="MBB6034305.1"/>
    </source>
</evidence>
<dbReference type="Pfam" id="PF22815">
    <property type="entry name" value="CatAgl_D1"/>
    <property type="match status" value="1"/>
</dbReference>
<dbReference type="Proteomes" id="UP000548476">
    <property type="component" value="Unassembled WGS sequence"/>
</dbReference>
<dbReference type="InterPro" id="IPR011050">
    <property type="entry name" value="Pectin_lyase_fold/virulence"/>
</dbReference>
<dbReference type="InterPro" id="IPR013783">
    <property type="entry name" value="Ig-like_fold"/>
</dbReference>
<evidence type="ECO:0000259" key="4">
    <source>
        <dbReference type="Pfam" id="PF22816"/>
    </source>
</evidence>
<feature type="domain" description="CBM6/CBM35/CBM36-like 1" evidence="3">
    <location>
        <begin position="53"/>
        <end position="182"/>
    </location>
</feature>
<dbReference type="InterPro" id="IPR055149">
    <property type="entry name" value="Agl_cat_D2"/>
</dbReference>
<dbReference type="AlphaFoldDB" id="A0A841FFE1"/>
<reference evidence="5 6" key="1">
    <citation type="submission" date="2020-08" db="EMBL/GenBank/DDBJ databases">
        <title>Genomic Encyclopedia of Type Strains, Phase IV (KMG-IV): sequencing the most valuable type-strain genomes for metagenomic binning, comparative biology and taxonomic classification.</title>
        <authorList>
            <person name="Goeker M."/>
        </authorList>
    </citation>
    <scope>NUCLEOTIDE SEQUENCE [LARGE SCALE GENOMIC DNA]</scope>
    <source>
        <strain evidence="5 6">YIM 65646</strain>
    </source>
</reference>
<comment type="caution">
    <text evidence="5">The sequence shown here is derived from an EMBL/GenBank/DDBJ whole genome shotgun (WGS) entry which is preliminary data.</text>
</comment>
<feature type="chain" id="PRO_5032383774" description="ASPM-SPD-2-Hydin domain-containing protein" evidence="1">
    <location>
        <begin position="29"/>
        <end position="815"/>
    </location>
</feature>
<evidence type="ECO:0008006" key="7">
    <source>
        <dbReference type="Google" id="ProtNLM"/>
    </source>
</evidence>
<dbReference type="NCBIfam" id="NF012200">
    <property type="entry name" value="choice_anch_D"/>
    <property type="match status" value="1"/>
</dbReference>
<feature type="domain" description="F5/8 type C" evidence="2">
    <location>
        <begin position="692"/>
        <end position="810"/>
    </location>
</feature>
<accession>A0A841FFE1</accession>
<protein>
    <recommendedName>
        <fullName evidence="7">ASPM-SPD-2-Hydin domain-containing protein</fullName>
    </recommendedName>
</protein>
<sequence>MRNRTLARLAAVAAVSAALAAVPATADAAPPRVTIPSLPGTALPLPADVGAAVPFTEYEAEHARTTGAVLGPDRAYTHLAAEASGRRAVALDPGEYVEFVLARTADAVDVRYSIQDGRETTLRTRIDGRAGPGLALTSAYAHAYGLFPFTNDPADGGAHHFFDDARVMFPRTLPAGTRVRFEAVAPTVLDLADFETVGPAPSQPAGYLDATDFGADPSGGTESLQAIQAAIDAARDSATGLWIPPGRYRVGGKLRVDEVTVRGAGPWRTVLTGPGVGVFGTDAPDPSTNVHLSDFAVFGETTVRDDTIADSGFGGSFGGASTIDNVWIEHTKVGMWFDGPSEGLTVSRARIKNVWADGINLHNGVSRTTIRDTFVRNTGDDGMAMWSDRNADHHNAFTRNTVVLPLLANAFAVYGGHDNIVTGNIAADSVTQGGGIHVANRFGSVPLAGTTTLSWNLLVRAGSLVPNDPVQIGAIWFWAADAPMTGAIRVEGERLIDSSYAGVQFYGGDITGVTVDRVAILGAGSFAVQVQATGAASFSRVVAGGLGEAGVHTCGDGFALTRGKGNIGWGTSTCGLPAAGQLELAPAAGLDFGFHSLGESATLPLTVTNPGPDPVEVTAIRPPAGFTVLGGTCPTIAVGANCTVLIGFAPVTAGFFQGRMVLETTSPAGPYVVGLTGIGFDPDGNLALGRTATASSTAGWWLPPSNVVDGDQGTYFESANGAFPQTLGVDLGRDFTVGRIVLKLPDGWGTRTQTIALTVDGTPLLAATDHSFDPATGNAVTITFSAVSARELVLTFTGNTGWPAAQISEFEVYAH</sequence>
<dbReference type="InterPro" id="IPR012334">
    <property type="entry name" value="Pectin_lyas_fold"/>
</dbReference>
<dbReference type="SUPFAM" id="SSF51126">
    <property type="entry name" value="Pectin lyase-like"/>
    <property type="match status" value="1"/>
</dbReference>
<keyword evidence="1" id="KW-0732">Signal</keyword>
<dbReference type="InterPro" id="IPR008979">
    <property type="entry name" value="Galactose-bd-like_sf"/>
</dbReference>
<feature type="domain" description="Alpha-1,3-glucanase catalytic" evidence="4">
    <location>
        <begin position="225"/>
        <end position="505"/>
    </location>
</feature>
<dbReference type="Pfam" id="PF00754">
    <property type="entry name" value="F5_F8_type_C"/>
    <property type="match status" value="1"/>
</dbReference>
<name>A0A841FFE1_9ACTN</name>
<dbReference type="InterPro" id="IPR000421">
    <property type="entry name" value="FA58C"/>
</dbReference>
<dbReference type="Pfam" id="PF22816">
    <property type="entry name" value="CatAgl_D2"/>
    <property type="match status" value="1"/>
</dbReference>
<evidence type="ECO:0000259" key="3">
    <source>
        <dbReference type="Pfam" id="PF22815"/>
    </source>
</evidence>
<evidence type="ECO:0000313" key="6">
    <source>
        <dbReference type="Proteomes" id="UP000548476"/>
    </source>
</evidence>
<dbReference type="SMART" id="SM00710">
    <property type="entry name" value="PbH1"/>
    <property type="match status" value="6"/>
</dbReference>
<gene>
    <name evidence="5" type="ORF">HNR73_002155</name>
</gene>
<feature type="signal peptide" evidence="1">
    <location>
        <begin position="1"/>
        <end position="28"/>
    </location>
</feature>
<dbReference type="InterPro" id="IPR006626">
    <property type="entry name" value="PbH1"/>
</dbReference>
<dbReference type="GO" id="GO:0005975">
    <property type="term" value="P:carbohydrate metabolic process"/>
    <property type="evidence" value="ECO:0007669"/>
    <property type="project" value="UniProtKB-ARBA"/>
</dbReference>
<proteinExistence type="predicted"/>
<dbReference type="Gene3D" id="2.160.20.10">
    <property type="entry name" value="Single-stranded right-handed beta-helix, Pectin lyase-like"/>
    <property type="match status" value="1"/>
</dbReference>
<dbReference type="RefSeq" id="WP_184787175.1">
    <property type="nucleotide sequence ID" value="NZ_BONT01000045.1"/>
</dbReference>
<dbReference type="EMBL" id="JACHGT010000004">
    <property type="protein sequence ID" value="MBB6034305.1"/>
    <property type="molecule type" value="Genomic_DNA"/>
</dbReference>
<evidence type="ECO:0000256" key="1">
    <source>
        <dbReference type="SAM" id="SignalP"/>
    </source>
</evidence>
<dbReference type="SUPFAM" id="SSF49785">
    <property type="entry name" value="Galactose-binding domain-like"/>
    <property type="match status" value="1"/>
</dbReference>
<organism evidence="5 6">
    <name type="scientific">Phytomonospora endophytica</name>
    <dbReference type="NCBI Taxonomy" id="714109"/>
    <lineage>
        <taxon>Bacteria</taxon>
        <taxon>Bacillati</taxon>
        <taxon>Actinomycetota</taxon>
        <taxon>Actinomycetes</taxon>
        <taxon>Micromonosporales</taxon>
        <taxon>Micromonosporaceae</taxon>
        <taxon>Phytomonospora</taxon>
    </lineage>
</organism>
<dbReference type="Gene3D" id="2.60.40.10">
    <property type="entry name" value="Immunoglobulins"/>
    <property type="match status" value="1"/>
</dbReference>
<dbReference type="InterPro" id="IPR033801">
    <property type="entry name" value="CBM6-CBM35-CBM36-like_1"/>
</dbReference>
<keyword evidence="6" id="KW-1185">Reference proteome</keyword>
<evidence type="ECO:0000259" key="2">
    <source>
        <dbReference type="Pfam" id="PF00754"/>
    </source>
</evidence>